<protein>
    <recommendedName>
        <fullName evidence="5">PPPDE domain-containing protein</fullName>
    </recommendedName>
</protein>
<reference evidence="3 4" key="1">
    <citation type="journal article" date="2024" name="Commun. Biol.">
        <title>Comparative genomic analysis of thermophilic fungi reveals convergent evolutionary adaptations and gene losses.</title>
        <authorList>
            <person name="Steindorff A.S."/>
            <person name="Aguilar-Pontes M.V."/>
            <person name="Robinson A.J."/>
            <person name="Andreopoulos B."/>
            <person name="LaButti K."/>
            <person name="Kuo A."/>
            <person name="Mondo S."/>
            <person name="Riley R."/>
            <person name="Otillar R."/>
            <person name="Haridas S."/>
            <person name="Lipzen A."/>
            <person name="Grimwood J."/>
            <person name="Schmutz J."/>
            <person name="Clum A."/>
            <person name="Reid I.D."/>
            <person name="Moisan M.C."/>
            <person name="Butler G."/>
            <person name="Nguyen T.T.M."/>
            <person name="Dewar K."/>
            <person name="Conant G."/>
            <person name="Drula E."/>
            <person name="Henrissat B."/>
            <person name="Hansel C."/>
            <person name="Singer S."/>
            <person name="Hutchinson M.I."/>
            <person name="de Vries R.P."/>
            <person name="Natvig D.O."/>
            <person name="Powell A.J."/>
            <person name="Tsang A."/>
            <person name="Grigoriev I.V."/>
        </authorList>
    </citation>
    <scope>NUCLEOTIDE SEQUENCE [LARGE SCALE GENOMIC DNA]</scope>
    <source>
        <strain evidence="3 4">CBS 494.80</strain>
    </source>
</reference>
<feature type="transmembrane region" description="Helical" evidence="2">
    <location>
        <begin position="254"/>
        <end position="279"/>
    </location>
</feature>
<keyword evidence="2" id="KW-0472">Membrane</keyword>
<organism evidence="3 4">
    <name type="scientific">Oculimacula yallundae</name>
    <dbReference type="NCBI Taxonomy" id="86028"/>
    <lineage>
        <taxon>Eukaryota</taxon>
        <taxon>Fungi</taxon>
        <taxon>Dikarya</taxon>
        <taxon>Ascomycota</taxon>
        <taxon>Pezizomycotina</taxon>
        <taxon>Leotiomycetes</taxon>
        <taxon>Helotiales</taxon>
        <taxon>Ploettnerulaceae</taxon>
        <taxon>Oculimacula</taxon>
    </lineage>
</organism>
<evidence type="ECO:0000256" key="1">
    <source>
        <dbReference type="SAM" id="MobiDB-lite"/>
    </source>
</evidence>
<proteinExistence type="predicted"/>
<dbReference type="Proteomes" id="UP001595075">
    <property type="component" value="Unassembled WGS sequence"/>
</dbReference>
<keyword evidence="4" id="KW-1185">Reference proteome</keyword>
<comment type="caution">
    <text evidence="3">The sequence shown here is derived from an EMBL/GenBank/DDBJ whole genome shotgun (WGS) entry which is preliminary data.</text>
</comment>
<evidence type="ECO:0008006" key="5">
    <source>
        <dbReference type="Google" id="ProtNLM"/>
    </source>
</evidence>
<name>A0ABR4C3C9_9HELO</name>
<dbReference type="EMBL" id="JAZHXI010000014">
    <property type="protein sequence ID" value="KAL2064436.1"/>
    <property type="molecule type" value="Genomic_DNA"/>
</dbReference>
<keyword evidence="2" id="KW-0812">Transmembrane</keyword>
<feature type="region of interest" description="Disordered" evidence="1">
    <location>
        <begin position="1"/>
        <end position="36"/>
    </location>
</feature>
<feature type="transmembrane region" description="Helical" evidence="2">
    <location>
        <begin position="198"/>
        <end position="221"/>
    </location>
</feature>
<feature type="compositionally biased region" description="Basic residues" evidence="1">
    <location>
        <begin position="1"/>
        <end position="11"/>
    </location>
</feature>
<keyword evidence="2" id="KW-1133">Transmembrane helix</keyword>
<evidence type="ECO:0000256" key="2">
    <source>
        <dbReference type="SAM" id="Phobius"/>
    </source>
</evidence>
<accession>A0ABR4C3C9</accession>
<gene>
    <name evidence="3" type="ORF">VTL71DRAFT_4930</name>
</gene>
<evidence type="ECO:0000313" key="4">
    <source>
        <dbReference type="Proteomes" id="UP001595075"/>
    </source>
</evidence>
<feature type="transmembrane region" description="Helical" evidence="2">
    <location>
        <begin position="228"/>
        <end position="248"/>
    </location>
</feature>
<sequence length="295" mass="32427">MPHLGGQRRKQSRDTSELNSPDKPQAIDNDSSSQGEKRAVKFKIGIRFEKLKEDITNQAAHRTDQNWISSRHWALVFTTCEEPAWSFRVELMPRKDDSLEIRSQFREDEIYSHPSGTWTGHIDEVVDIVNKHPMVGTEYSTAFNNCQHWAATTLIFLQALRPHSPYQTPFTIIHLARYKDILKVLNRQNTSLYHDSNLTFHGAHLLAASGTAGALGVAAFAAEATTTVSIPATGLAAFFGAAPSLAVVPAAGAGIAAAAVPLLAVSVSASCMAVGTYLVKDGKWKRKSMFRDPRI</sequence>
<evidence type="ECO:0000313" key="3">
    <source>
        <dbReference type="EMBL" id="KAL2064436.1"/>
    </source>
</evidence>